<evidence type="ECO:0000256" key="2">
    <source>
        <dbReference type="ARBA" id="ARBA00022980"/>
    </source>
</evidence>
<dbReference type="GO" id="GO:0003735">
    <property type="term" value="F:structural constituent of ribosome"/>
    <property type="evidence" value="ECO:0007669"/>
    <property type="project" value="InterPro"/>
</dbReference>
<name>T1IZ82_STRMM</name>
<sequence length="133" mass="15331">MPPTNKLLVIGQCVATSLKNAVKVSFRTQELDENLFMYFQKKRVLYAHDENKVCKLGDIVLIKQLAQQWTKEITHEVVKVVFPLGDVIDPLTGKKSIGPIYEEHLDRRIRSLGQEVTGYLKYKDEQQKKISDN</sequence>
<dbReference type="GO" id="GO:0005763">
    <property type="term" value="C:mitochondrial small ribosomal subunit"/>
    <property type="evidence" value="ECO:0007669"/>
    <property type="project" value="InterPro"/>
</dbReference>
<dbReference type="InterPro" id="IPR000266">
    <property type="entry name" value="Ribosomal_uS17"/>
</dbReference>
<dbReference type="PANTHER" id="PTHR24088:SF0">
    <property type="entry name" value="SMALL RIBOSOMAL SUBUNIT PROTEIN US17M"/>
    <property type="match status" value="1"/>
</dbReference>
<dbReference type="Gene3D" id="2.40.50.140">
    <property type="entry name" value="Nucleic acid-binding proteins"/>
    <property type="match status" value="1"/>
</dbReference>
<organism evidence="4 5">
    <name type="scientific">Strigamia maritima</name>
    <name type="common">European centipede</name>
    <name type="synonym">Geophilus maritimus</name>
    <dbReference type="NCBI Taxonomy" id="126957"/>
    <lineage>
        <taxon>Eukaryota</taxon>
        <taxon>Metazoa</taxon>
        <taxon>Ecdysozoa</taxon>
        <taxon>Arthropoda</taxon>
        <taxon>Myriapoda</taxon>
        <taxon>Chilopoda</taxon>
        <taxon>Pleurostigmophora</taxon>
        <taxon>Geophilomorpha</taxon>
        <taxon>Linotaeniidae</taxon>
        <taxon>Strigamia</taxon>
    </lineage>
</organism>
<dbReference type="Pfam" id="PF00366">
    <property type="entry name" value="Ribosomal_S17"/>
    <property type="match status" value="1"/>
</dbReference>
<dbReference type="InterPro" id="IPR012340">
    <property type="entry name" value="NA-bd_OB-fold"/>
</dbReference>
<dbReference type="AlphaFoldDB" id="T1IZ82"/>
<proteinExistence type="inferred from homology"/>
<dbReference type="STRING" id="126957.T1IZ82"/>
<evidence type="ECO:0000313" key="4">
    <source>
        <dbReference type="EnsemblMetazoa" id="SMAR006554-PA"/>
    </source>
</evidence>
<dbReference type="OMA" id="TVHAKWI"/>
<dbReference type="eggNOG" id="KOG3447">
    <property type="taxonomic scope" value="Eukaryota"/>
</dbReference>
<reference evidence="4" key="2">
    <citation type="submission" date="2015-02" db="UniProtKB">
        <authorList>
            <consortium name="EnsemblMetazoa"/>
        </authorList>
    </citation>
    <scope>IDENTIFICATION</scope>
</reference>
<comment type="similarity">
    <text evidence="1">Belongs to the universal ribosomal protein uS17 family.</text>
</comment>
<dbReference type="PhylomeDB" id="T1IZ82"/>
<dbReference type="SUPFAM" id="SSF50249">
    <property type="entry name" value="Nucleic acid-binding proteins"/>
    <property type="match status" value="1"/>
</dbReference>
<dbReference type="EMBL" id="AFFK01020413">
    <property type="status" value="NOT_ANNOTATED_CDS"/>
    <property type="molecule type" value="Genomic_DNA"/>
</dbReference>
<evidence type="ECO:0000256" key="3">
    <source>
        <dbReference type="ARBA" id="ARBA00023274"/>
    </source>
</evidence>
<keyword evidence="2" id="KW-0689">Ribosomal protein</keyword>
<dbReference type="EnsemblMetazoa" id="SMAR006554-RA">
    <property type="protein sequence ID" value="SMAR006554-PA"/>
    <property type="gene ID" value="SMAR006554"/>
</dbReference>
<evidence type="ECO:0008006" key="6">
    <source>
        <dbReference type="Google" id="ProtNLM"/>
    </source>
</evidence>
<keyword evidence="3" id="KW-0687">Ribonucleoprotein</keyword>
<protein>
    <recommendedName>
        <fullName evidence="6">28S ribosomal protein S17, mitochondrial</fullName>
    </recommendedName>
</protein>
<dbReference type="Proteomes" id="UP000014500">
    <property type="component" value="Unassembled WGS sequence"/>
</dbReference>
<evidence type="ECO:0000313" key="5">
    <source>
        <dbReference type="Proteomes" id="UP000014500"/>
    </source>
</evidence>
<dbReference type="HOGENOM" id="CLU_137003_0_0_1"/>
<dbReference type="GO" id="GO:0032543">
    <property type="term" value="P:mitochondrial translation"/>
    <property type="evidence" value="ECO:0007669"/>
    <property type="project" value="TreeGrafter"/>
</dbReference>
<dbReference type="InterPro" id="IPR039193">
    <property type="entry name" value="Ribosomal_uS17m_metazoa"/>
</dbReference>
<keyword evidence="5" id="KW-1185">Reference proteome</keyword>
<accession>T1IZ82</accession>
<evidence type="ECO:0000256" key="1">
    <source>
        <dbReference type="ARBA" id="ARBA00010254"/>
    </source>
</evidence>
<reference evidence="5" key="1">
    <citation type="submission" date="2011-05" db="EMBL/GenBank/DDBJ databases">
        <authorList>
            <person name="Richards S.R."/>
            <person name="Qu J."/>
            <person name="Jiang H."/>
            <person name="Jhangiani S.N."/>
            <person name="Agravi P."/>
            <person name="Goodspeed R."/>
            <person name="Gross S."/>
            <person name="Mandapat C."/>
            <person name="Jackson L."/>
            <person name="Mathew T."/>
            <person name="Pu L."/>
            <person name="Thornton R."/>
            <person name="Saada N."/>
            <person name="Wilczek-Boney K.B."/>
            <person name="Lee S."/>
            <person name="Kovar C."/>
            <person name="Wu Y."/>
            <person name="Scherer S.E."/>
            <person name="Worley K.C."/>
            <person name="Muzny D.M."/>
            <person name="Gibbs R."/>
        </authorList>
    </citation>
    <scope>NUCLEOTIDE SEQUENCE</scope>
    <source>
        <strain evidence="5">Brora</strain>
    </source>
</reference>
<dbReference type="PANTHER" id="PTHR24088">
    <property type="entry name" value="28S RIBOSOMAL PROTEIN S17, MITOCHONDRIAL"/>
    <property type="match status" value="1"/>
</dbReference>